<gene>
    <name evidence="7" type="ORF">B0T19DRAFT_413822</name>
</gene>
<dbReference type="PROSITE" id="PS01360">
    <property type="entry name" value="ZF_MYND_1"/>
    <property type="match status" value="1"/>
</dbReference>
<evidence type="ECO:0000313" key="8">
    <source>
        <dbReference type="Proteomes" id="UP001286456"/>
    </source>
</evidence>
<dbReference type="PROSITE" id="PS50865">
    <property type="entry name" value="ZF_MYND_2"/>
    <property type="match status" value="1"/>
</dbReference>
<name>A0AAE0MGH3_9PEZI</name>
<feature type="compositionally biased region" description="Low complexity" evidence="5">
    <location>
        <begin position="61"/>
        <end position="70"/>
    </location>
</feature>
<evidence type="ECO:0000256" key="3">
    <source>
        <dbReference type="ARBA" id="ARBA00022833"/>
    </source>
</evidence>
<reference evidence="7" key="1">
    <citation type="journal article" date="2023" name="Mol. Phylogenet. Evol.">
        <title>Genome-scale phylogeny and comparative genomics of the fungal order Sordariales.</title>
        <authorList>
            <person name="Hensen N."/>
            <person name="Bonometti L."/>
            <person name="Westerberg I."/>
            <person name="Brannstrom I.O."/>
            <person name="Guillou S."/>
            <person name="Cros-Aarteil S."/>
            <person name="Calhoun S."/>
            <person name="Haridas S."/>
            <person name="Kuo A."/>
            <person name="Mondo S."/>
            <person name="Pangilinan J."/>
            <person name="Riley R."/>
            <person name="LaButti K."/>
            <person name="Andreopoulos B."/>
            <person name="Lipzen A."/>
            <person name="Chen C."/>
            <person name="Yan M."/>
            <person name="Daum C."/>
            <person name="Ng V."/>
            <person name="Clum A."/>
            <person name="Steindorff A."/>
            <person name="Ohm R.A."/>
            <person name="Martin F."/>
            <person name="Silar P."/>
            <person name="Natvig D.O."/>
            <person name="Lalanne C."/>
            <person name="Gautier V."/>
            <person name="Ament-Velasquez S.L."/>
            <person name="Kruys A."/>
            <person name="Hutchinson M.I."/>
            <person name="Powell A.J."/>
            <person name="Barry K."/>
            <person name="Miller A.N."/>
            <person name="Grigoriev I.V."/>
            <person name="Debuchy R."/>
            <person name="Gladieux P."/>
            <person name="Hiltunen Thoren M."/>
            <person name="Johannesson H."/>
        </authorList>
    </citation>
    <scope>NUCLEOTIDE SEQUENCE</scope>
    <source>
        <strain evidence="7">SMH4131-1</strain>
    </source>
</reference>
<evidence type="ECO:0000313" key="7">
    <source>
        <dbReference type="EMBL" id="KAK3331696.1"/>
    </source>
</evidence>
<sequence>MACAACKKSPPEVTLKHCAKCFITDYCSRDCQKADWKAHKKICGKPGQEDTTGGPSFANFSTGTRSGTSSARPAASVLSPPKGLDSPIAKPFTRLDNGTWLHDRPEKDVYRLLIDAYRMRVEDMYKFDGDVEEDSIYSGNSDGKLGFSRFLTKVEKCGGGLLPTWWTPEKKAACVKYGSDGSDSWADLGAAVEKADISEHYGDARFPMQLRMFAERVYGRGPGGSDGTAMRKMMAGLENDGMPTGMVGSTMDMTTGGSLPL</sequence>
<feature type="region of interest" description="Disordered" evidence="5">
    <location>
        <begin position="44"/>
        <end position="82"/>
    </location>
</feature>
<keyword evidence="8" id="KW-1185">Reference proteome</keyword>
<dbReference type="Gene3D" id="6.10.140.2220">
    <property type="match status" value="1"/>
</dbReference>
<dbReference type="GO" id="GO:0008270">
    <property type="term" value="F:zinc ion binding"/>
    <property type="evidence" value="ECO:0007669"/>
    <property type="project" value="UniProtKB-KW"/>
</dbReference>
<evidence type="ECO:0000256" key="5">
    <source>
        <dbReference type="SAM" id="MobiDB-lite"/>
    </source>
</evidence>
<feature type="domain" description="MYND-type" evidence="6">
    <location>
        <begin position="3"/>
        <end position="43"/>
    </location>
</feature>
<evidence type="ECO:0000256" key="2">
    <source>
        <dbReference type="ARBA" id="ARBA00022771"/>
    </source>
</evidence>
<dbReference type="InterPro" id="IPR002893">
    <property type="entry name" value="Znf_MYND"/>
</dbReference>
<dbReference type="Pfam" id="PF01753">
    <property type="entry name" value="zf-MYND"/>
    <property type="match status" value="1"/>
</dbReference>
<evidence type="ECO:0000256" key="4">
    <source>
        <dbReference type="PROSITE-ProRule" id="PRU00134"/>
    </source>
</evidence>
<feature type="compositionally biased region" description="Polar residues" evidence="5">
    <location>
        <begin position="49"/>
        <end position="60"/>
    </location>
</feature>
<evidence type="ECO:0000259" key="6">
    <source>
        <dbReference type="PROSITE" id="PS50865"/>
    </source>
</evidence>
<accession>A0AAE0MGH3</accession>
<comment type="caution">
    <text evidence="7">The sequence shown here is derived from an EMBL/GenBank/DDBJ whole genome shotgun (WGS) entry which is preliminary data.</text>
</comment>
<keyword evidence="3" id="KW-0862">Zinc</keyword>
<dbReference type="EMBL" id="JAUEPO010000002">
    <property type="protein sequence ID" value="KAK3331696.1"/>
    <property type="molecule type" value="Genomic_DNA"/>
</dbReference>
<keyword evidence="1" id="KW-0479">Metal-binding</keyword>
<keyword evidence="2 4" id="KW-0863">Zinc-finger</keyword>
<reference evidence="7" key="2">
    <citation type="submission" date="2023-06" db="EMBL/GenBank/DDBJ databases">
        <authorList>
            <consortium name="Lawrence Berkeley National Laboratory"/>
            <person name="Haridas S."/>
            <person name="Hensen N."/>
            <person name="Bonometti L."/>
            <person name="Westerberg I."/>
            <person name="Brannstrom I.O."/>
            <person name="Guillou S."/>
            <person name="Cros-Aarteil S."/>
            <person name="Calhoun S."/>
            <person name="Kuo A."/>
            <person name="Mondo S."/>
            <person name="Pangilinan J."/>
            <person name="Riley R."/>
            <person name="Labutti K."/>
            <person name="Andreopoulos B."/>
            <person name="Lipzen A."/>
            <person name="Chen C."/>
            <person name="Yanf M."/>
            <person name="Daum C."/>
            <person name="Ng V."/>
            <person name="Clum A."/>
            <person name="Steindorff A."/>
            <person name="Ohm R."/>
            <person name="Martin F."/>
            <person name="Silar P."/>
            <person name="Natvig D."/>
            <person name="Lalanne C."/>
            <person name="Gautier V."/>
            <person name="Ament-Velasquez S.L."/>
            <person name="Kruys A."/>
            <person name="Hutchinson M.I."/>
            <person name="Powell A.J."/>
            <person name="Barry K."/>
            <person name="Miller A.N."/>
            <person name="Grigoriev I.V."/>
            <person name="Debuchy R."/>
            <person name="Gladieux P."/>
            <person name="Thoren M.H."/>
            <person name="Johannesson H."/>
        </authorList>
    </citation>
    <scope>NUCLEOTIDE SEQUENCE</scope>
    <source>
        <strain evidence="7">SMH4131-1</strain>
    </source>
</reference>
<dbReference type="AlphaFoldDB" id="A0AAE0MGH3"/>
<dbReference type="Proteomes" id="UP001286456">
    <property type="component" value="Unassembled WGS sequence"/>
</dbReference>
<protein>
    <submittedName>
        <fullName evidence="7">MYND domain protein</fullName>
    </submittedName>
</protein>
<evidence type="ECO:0000256" key="1">
    <source>
        <dbReference type="ARBA" id="ARBA00022723"/>
    </source>
</evidence>
<proteinExistence type="predicted"/>
<organism evidence="7 8">
    <name type="scientific">Cercophora scortea</name>
    <dbReference type="NCBI Taxonomy" id="314031"/>
    <lineage>
        <taxon>Eukaryota</taxon>
        <taxon>Fungi</taxon>
        <taxon>Dikarya</taxon>
        <taxon>Ascomycota</taxon>
        <taxon>Pezizomycotina</taxon>
        <taxon>Sordariomycetes</taxon>
        <taxon>Sordariomycetidae</taxon>
        <taxon>Sordariales</taxon>
        <taxon>Lasiosphaeriaceae</taxon>
        <taxon>Cercophora</taxon>
    </lineage>
</organism>
<dbReference type="SUPFAM" id="SSF144232">
    <property type="entry name" value="HIT/MYND zinc finger-like"/>
    <property type="match status" value="1"/>
</dbReference>